<evidence type="ECO:0000256" key="7">
    <source>
        <dbReference type="ARBA" id="ARBA00023136"/>
    </source>
</evidence>
<evidence type="ECO:0000256" key="4">
    <source>
        <dbReference type="ARBA" id="ARBA00022741"/>
    </source>
</evidence>
<evidence type="ECO:0000259" key="10">
    <source>
        <dbReference type="PROSITE" id="PS50893"/>
    </source>
</evidence>
<dbReference type="Pfam" id="PF00005">
    <property type="entry name" value="ABC_tran"/>
    <property type="match status" value="2"/>
</dbReference>
<keyword evidence="3 9" id="KW-0812">Transmembrane</keyword>
<dbReference type="InterPro" id="IPR017871">
    <property type="entry name" value="ABC_transporter-like_CS"/>
</dbReference>
<dbReference type="Proteomes" id="UP001218218">
    <property type="component" value="Unassembled WGS sequence"/>
</dbReference>
<dbReference type="CDD" id="cd03250">
    <property type="entry name" value="ABCC_MRP_domain1"/>
    <property type="match status" value="1"/>
</dbReference>
<keyword evidence="2" id="KW-0813">Transport</keyword>
<feature type="region of interest" description="Disordered" evidence="8">
    <location>
        <begin position="954"/>
        <end position="975"/>
    </location>
</feature>
<evidence type="ECO:0000313" key="12">
    <source>
        <dbReference type="EMBL" id="KAJ7312977.1"/>
    </source>
</evidence>
<keyword evidence="5" id="KW-0067">ATP-binding</keyword>
<feature type="region of interest" description="Disordered" evidence="8">
    <location>
        <begin position="681"/>
        <end position="706"/>
    </location>
</feature>
<dbReference type="SUPFAM" id="SSF90123">
    <property type="entry name" value="ABC transporter transmembrane region"/>
    <property type="match status" value="2"/>
</dbReference>
<feature type="domain" description="ABC transporter" evidence="10">
    <location>
        <begin position="704"/>
        <end position="943"/>
    </location>
</feature>
<dbReference type="CDD" id="cd18604">
    <property type="entry name" value="ABC_6TM_VMR1_D2_like"/>
    <property type="match status" value="1"/>
</dbReference>
<gene>
    <name evidence="12" type="ORF">DFH08DRAFT_436027</name>
</gene>
<feature type="transmembrane region" description="Helical" evidence="9">
    <location>
        <begin position="124"/>
        <end position="142"/>
    </location>
</feature>
<comment type="subcellular location">
    <subcellularLocation>
        <location evidence="1">Membrane</location>
    </subcellularLocation>
</comment>
<evidence type="ECO:0000313" key="13">
    <source>
        <dbReference type="Proteomes" id="UP001218218"/>
    </source>
</evidence>
<name>A0AAD6Z9Z0_9AGAR</name>
<feature type="transmembrane region" description="Helical" evidence="9">
    <location>
        <begin position="94"/>
        <end position="118"/>
    </location>
</feature>
<dbReference type="SUPFAM" id="SSF52540">
    <property type="entry name" value="P-loop containing nucleoside triphosphate hydrolases"/>
    <property type="match status" value="2"/>
</dbReference>
<feature type="transmembrane region" description="Helical" evidence="9">
    <location>
        <begin position="1171"/>
        <end position="1196"/>
    </location>
</feature>
<dbReference type="InterPro" id="IPR036640">
    <property type="entry name" value="ABC1_TM_sf"/>
</dbReference>
<evidence type="ECO:0000256" key="3">
    <source>
        <dbReference type="ARBA" id="ARBA00022692"/>
    </source>
</evidence>
<dbReference type="Gene3D" id="1.20.1560.10">
    <property type="entry name" value="ABC transporter type 1, transmembrane domain"/>
    <property type="match status" value="2"/>
</dbReference>
<feature type="compositionally biased region" description="Basic and acidic residues" evidence="8">
    <location>
        <begin position="966"/>
        <end position="975"/>
    </location>
</feature>
<proteinExistence type="predicted"/>
<dbReference type="SMART" id="SM00382">
    <property type="entry name" value="AAA"/>
    <property type="match status" value="2"/>
</dbReference>
<feature type="transmembrane region" description="Helical" evidence="9">
    <location>
        <begin position="454"/>
        <end position="478"/>
    </location>
</feature>
<dbReference type="InterPro" id="IPR011527">
    <property type="entry name" value="ABC1_TM_dom"/>
</dbReference>
<evidence type="ECO:0000256" key="1">
    <source>
        <dbReference type="ARBA" id="ARBA00004370"/>
    </source>
</evidence>
<dbReference type="GO" id="GO:0016887">
    <property type="term" value="F:ATP hydrolysis activity"/>
    <property type="evidence" value="ECO:0007669"/>
    <property type="project" value="InterPro"/>
</dbReference>
<organism evidence="12 13">
    <name type="scientific">Mycena albidolilacea</name>
    <dbReference type="NCBI Taxonomy" id="1033008"/>
    <lineage>
        <taxon>Eukaryota</taxon>
        <taxon>Fungi</taxon>
        <taxon>Dikarya</taxon>
        <taxon>Basidiomycota</taxon>
        <taxon>Agaricomycotina</taxon>
        <taxon>Agaricomycetes</taxon>
        <taxon>Agaricomycetidae</taxon>
        <taxon>Agaricales</taxon>
        <taxon>Marasmiineae</taxon>
        <taxon>Mycenaceae</taxon>
        <taxon>Mycena</taxon>
    </lineage>
</organism>
<dbReference type="PANTHER" id="PTHR24223">
    <property type="entry name" value="ATP-BINDING CASSETTE SUB-FAMILY C"/>
    <property type="match status" value="1"/>
</dbReference>
<feature type="compositionally biased region" description="Basic and acidic residues" evidence="8">
    <location>
        <begin position="413"/>
        <end position="433"/>
    </location>
</feature>
<feature type="domain" description="ABC transmembrane type-1" evidence="11">
    <location>
        <begin position="1085"/>
        <end position="1325"/>
    </location>
</feature>
<evidence type="ECO:0000256" key="9">
    <source>
        <dbReference type="SAM" id="Phobius"/>
    </source>
</evidence>
<keyword evidence="7 9" id="KW-0472">Membrane</keyword>
<evidence type="ECO:0000256" key="5">
    <source>
        <dbReference type="ARBA" id="ARBA00022840"/>
    </source>
</evidence>
<evidence type="ECO:0000256" key="8">
    <source>
        <dbReference type="SAM" id="MobiDB-lite"/>
    </source>
</evidence>
<dbReference type="CDD" id="cd03244">
    <property type="entry name" value="ABCC_MRP_domain2"/>
    <property type="match status" value="1"/>
</dbReference>
<evidence type="ECO:0000259" key="11">
    <source>
        <dbReference type="PROSITE" id="PS50929"/>
    </source>
</evidence>
<dbReference type="Gene3D" id="3.40.50.300">
    <property type="entry name" value="P-loop containing nucleotide triphosphate hydrolases"/>
    <property type="match status" value="2"/>
</dbReference>
<keyword evidence="6 9" id="KW-1133">Transmembrane helix</keyword>
<comment type="caution">
    <text evidence="12">The sequence shown here is derived from an EMBL/GenBank/DDBJ whole genome shotgun (WGS) entry which is preliminary data.</text>
</comment>
<dbReference type="GO" id="GO:0005524">
    <property type="term" value="F:ATP binding"/>
    <property type="evidence" value="ECO:0007669"/>
    <property type="project" value="UniProtKB-KW"/>
</dbReference>
<accession>A0AAD6Z9Z0</accession>
<feature type="domain" description="ABC transporter" evidence="10">
    <location>
        <begin position="1366"/>
        <end position="1641"/>
    </location>
</feature>
<feature type="transmembrane region" description="Helical" evidence="9">
    <location>
        <begin position="154"/>
        <end position="176"/>
    </location>
</feature>
<feature type="transmembrane region" description="Helical" evidence="9">
    <location>
        <begin position="1269"/>
        <end position="1292"/>
    </location>
</feature>
<dbReference type="PROSITE" id="PS50893">
    <property type="entry name" value="ABC_TRANSPORTER_2"/>
    <property type="match status" value="2"/>
</dbReference>
<dbReference type="PANTHER" id="PTHR24223:SF415">
    <property type="entry name" value="FI20190P1"/>
    <property type="match status" value="1"/>
</dbReference>
<evidence type="ECO:0000256" key="2">
    <source>
        <dbReference type="ARBA" id="ARBA00022448"/>
    </source>
</evidence>
<feature type="transmembrane region" description="Helical" evidence="9">
    <location>
        <begin position="20"/>
        <end position="40"/>
    </location>
</feature>
<dbReference type="PROSITE" id="PS00211">
    <property type="entry name" value="ABC_TRANSPORTER_1"/>
    <property type="match status" value="2"/>
</dbReference>
<dbReference type="GO" id="GO:0140359">
    <property type="term" value="F:ABC-type transporter activity"/>
    <property type="evidence" value="ECO:0007669"/>
    <property type="project" value="InterPro"/>
</dbReference>
<feature type="domain" description="ABC transmembrane type-1" evidence="11">
    <location>
        <begin position="300"/>
        <end position="626"/>
    </location>
</feature>
<feature type="transmembrane region" description="Helical" evidence="9">
    <location>
        <begin position="999"/>
        <end position="1017"/>
    </location>
</feature>
<feature type="transmembrane region" description="Helical" evidence="9">
    <location>
        <begin position="299"/>
        <end position="320"/>
    </location>
</feature>
<evidence type="ECO:0008006" key="14">
    <source>
        <dbReference type="Google" id="ProtNLM"/>
    </source>
</evidence>
<dbReference type="Pfam" id="PF00664">
    <property type="entry name" value="ABC_membrane"/>
    <property type="match status" value="2"/>
</dbReference>
<feature type="transmembrane region" description="Helical" evidence="9">
    <location>
        <begin position="188"/>
        <end position="207"/>
    </location>
</feature>
<dbReference type="GO" id="GO:0016020">
    <property type="term" value="C:membrane"/>
    <property type="evidence" value="ECO:0007669"/>
    <property type="project" value="UniProtKB-SubCell"/>
</dbReference>
<dbReference type="EMBL" id="JARIHO010000069">
    <property type="protein sequence ID" value="KAJ7312977.1"/>
    <property type="molecule type" value="Genomic_DNA"/>
</dbReference>
<feature type="transmembrane region" description="Helical" evidence="9">
    <location>
        <begin position="567"/>
        <end position="591"/>
    </location>
</feature>
<keyword evidence="4" id="KW-0547">Nucleotide-binding</keyword>
<feature type="region of interest" description="Disordered" evidence="8">
    <location>
        <begin position="413"/>
        <end position="439"/>
    </location>
</feature>
<dbReference type="InterPro" id="IPR050173">
    <property type="entry name" value="ABC_transporter_C-like"/>
</dbReference>
<reference evidence="12" key="1">
    <citation type="submission" date="2023-03" db="EMBL/GenBank/DDBJ databases">
        <title>Massive genome expansion in bonnet fungi (Mycena s.s.) driven by repeated elements and novel gene families across ecological guilds.</title>
        <authorList>
            <consortium name="Lawrence Berkeley National Laboratory"/>
            <person name="Harder C.B."/>
            <person name="Miyauchi S."/>
            <person name="Viragh M."/>
            <person name="Kuo A."/>
            <person name="Thoen E."/>
            <person name="Andreopoulos B."/>
            <person name="Lu D."/>
            <person name="Skrede I."/>
            <person name="Drula E."/>
            <person name="Henrissat B."/>
            <person name="Morin E."/>
            <person name="Kohler A."/>
            <person name="Barry K."/>
            <person name="LaButti K."/>
            <person name="Morin E."/>
            <person name="Salamov A."/>
            <person name="Lipzen A."/>
            <person name="Mereny Z."/>
            <person name="Hegedus B."/>
            <person name="Baldrian P."/>
            <person name="Stursova M."/>
            <person name="Weitz H."/>
            <person name="Taylor A."/>
            <person name="Grigoriev I.V."/>
            <person name="Nagy L.G."/>
            <person name="Martin F."/>
            <person name="Kauserud H."/>
        </authorList>
    </citation>
    <scope>NUCLEOTIDE SEQUENCE</scope>
    <source>
        <strain evidence="12">CBHHK002</strain>
    </source>
</reference>
<sequence>MQLCSGSSAFDFWDGCVRSSWSAVLPFLAAITFCVSLLRIPWPSPLQKLFTALKAPFRTFITLHEAEAVDLQSAGEMAVDSEIRVPQATPFGRSLVFTFAGVLQSLAWIANGVFYFVATNQADAWHFAQFLLVAFSWLYTAVRPIASPFATAPYDLFVIYCFHLVGGVLLLGGRLFDYVIGETPLPSTPTLVGLSANLASVLVLLYFTVKMPMDLPSAGVKTENIGESVSPEDYTRLWGWITFNWVYPLIKRGTHQTLNEKDVWGLSPTMQSRPVFIKFQSIQSVSLLRRLIVTTSLDMILDFVGTILSIFFAYAGPFFLKRILDSINQPNPSPRETGTAYIYATLMFLCAVLKAQCDLQHLWFGRRATAHVRSGLMAAIYDKTLKRKDFSAIVGKDNEKAAEAKKSADSGDTKVATKADKAKAKAEEDKANDPRAGADTGKIQNLMSSDADDIAFITSSIYFLTGAPFELIIGSFFLYQLLGWSAFAGFAVFFACWPLNSYLTNRGYTIHKGRTKAKDKRMAILDELISSVKFIKFFAWEQRWIDRALTAREEELRWMLKANINNIIFSGLWGFAPISLSLVSFFTYVWLGNELTVGTAFTAIALFSMIRDPLNTVPTYIVSVIQAGVALKRIAVYLDEDEVTSQVSSLKQDLSGSAFSGAQDEGLGLENASFEWNKVETENKDPEPAEVRESHPQLASSSSVDVSTIVDADDSETHGHRFQLKDLSIRFPENHLSVITGPTASGKTALLMALMGEMTLLPGGRIIMAKNNTVDEHGNIHGIAYAAQSPWLRHQSIRDNILFGSPMDEARYNEVIQCCALKPDLEMLEDGDATEIGIKGVSLSGGQKARVALARAIYSRKKYVLLDDPLSAVDSHTSRFLYEKCLQGPLLANRTVILVTHHVELVLPGAHYLVRMLDGRIDAQGTVEALRVQGVLDEITHEAAVEVEKEEAVVTADTPEVPGEQTEAKKPRKLVEDEHRETGSVKWSVHKAYLSASSYYIWGLLVFIIVVQQLRAVSEKIWIKLWTEAYTTSFSALVFRPFGSGGNDILLSNNLPYMGQAEFKQWDISPAVSRLPSASERPMFYVGVYAALGMLGVVLQLTSAALQYTGALRASRILFKRLLVTVVRATFRFHDTTPQGRMLNRFSKDFATIDGRLAFSLQAVNSSLAGFFASILTVTIVFPPFLLPASIIGYFYRSLAIGYLNTGRDLRRMESNTRSPIFSDFGELLTGIVTVRAFSAEKNFMDSLHSRIDETTKFWYATWMTNRWLLINFDLLGSISVFITALFAITFLHDDAGLAGLAITSALTFSESVYWACRFWTALELDLNSVERIIEYTDLPQEPPAIIESQRPPAYWPSSAANTSLVVVEDLTVKYAPDLPSVLQDVSFELKAGERVGLVGRTGSGKSTLAMSLLRFVDPSSGRILIDGIDISKIGVHDLRSRVTFIPQDATLFSGSLRDNLDPFGDYEDSTCLDVLLRVNLIKQSDIDSQTTSRVESVAASPLGSRAASVHGDDASDSFSALTNVETKTKLSLDTQVSAGGTNFSQGQRQLIAMARALLRRSSIVVMDEATSSVDFSTDSKIQAAIRAEFTDSLLITVAHRLRTIIDYDRLLVLDKGKVVEFDTPSRLIQKEDGIFRNMCLKSGSFGELEAAAKAKDALV</sequence>
<evidence type="ECO:0000256" key="6">
    <source>
        <dbReference type="ARBA" id="ARBA00022989"/>
    </source>
</evidence>
<dbReference type="InterPro" id="IPR027417">
    <property type="entry name" value="P-loop_NTPase"/>
</dbReference>
<dbReference type="CDD" id="cd18596">
    <property type="entry name" value="ABC_6TM_VMR1_D1_like"/>
    <property type="match status" value="1"/>
</dbReference>
<feature type="compositionally biased region" description="Basic and acidic residues" evidence="8">
    <location>
        <begin position="681"/>
        <end position="695"/>
    </location>
</feature>
<dbReference type="InterPro" id="IPR003593">
    <property type="entry name" value="AAA+_ATPase"/>
</dbReference>
<protein>
    <recommendedName>
        <fullName evidence="14">Multidrug resistance-associated ABC transporter</fullName>
    </recommendedName>
</protein>
<dbReference type="PROSITE" id="PS50929">
    <property type="entry name" value="ABC_TM1F"/>
    <property type="match status" value="2"/>
</dbReference>
<dbReference type="InterPro" id="IPR003439">
    <property type="entry name" value="ABC_transporter-like_ATP-bd"/>
</dbReference>
<feature type="transmembrane region" description="Helical" evidence="9">
    <location>
        <begin position="1083"/>
        <end position="1106"/>
    </location>
</feature>
<keyword evidence="13" id="KW-1185">Reference proteome</keyword>
<feature type="transmembrane region" description="Helical" evidence="9">
    <location>
        <begin position="484"/>
        <end position="503"/>
    </location>
</feature>